<proteinExistence type="predicted"/>
<dbReference type="OrthoDB" id="408631at2759"/>
<comment type="caution">
    <text evidence="1">The sequence shown here is derived from an EMBL/GenBank/DDBJ whole genome shotgun (WGS) entry which is preliminary data.</text>
</comment>
<organism evidence="1 2">
    <name type="scientific">Hydnum rufescens UP504</name>
    <dbReference type="NCBI Taxonomy" id="1448309"/>
    <lineage>
        <taxon>Eukaryota</taxon>
        <taxon>Fungi</taxon>
        <taxon>Dikarya</taxon>
        <taxon>Basidiomycota</taxon>
        <taxon>Agaricomycotina</taxon>
        <taxon>Agaricomycetes</taxon>
        <taxon>Cantharellales</taxon>
        <taxon>Hydnaceae</taxon>
        <taxon>Hydnum</taxon>
    </lineage>
</organism>
<evidence type="ECO:0000313" key="1">
    <source>
        <dbReference type="EMBL" id="KAF9502664.1"/>
    </source>
</evidence>
<sequence length="101" mass="10934">MGPIHAIQGSWGAPLDGSCKLCSHKRVNYADFKPIIEGSFGPKQTQILLVHTSDPNPSGLSYKSCSLHALQFGLSGGEAANSGCFPTFWGDEVLYDWQIYS</sequence>
<protein>
    <submittedName>
        <fullName evidence="1">Uncharacterized protein</fullName>
    </submittedName>
</protein>
<feature type="non-terminal residue" evidence="1">
    <location>
        <position position="101"/>
    </location>
</feature>
<dbReference type="EMBL" id="MU129764">
    <property type="protein sequence ID" value="KAF9502664.1"/>
    <property type="molecule type" value="Genomic_DNA"/>
</dbReference>
<dbReference type="AlphaFoldDB" id="A0A9P6ACM4"/>
<evidence type="ECO:0000313" key="2">
    <source>
        <dbReference type="Proteomes" id="UP000886523"/>
    </source>
</evidence>
<reference evidence="1" key="1">
    <citation type="journal article" date="2020" name="Nat. Commun.">
        <title>Large-scale genome sequencing of mycorrhizal fungi provides insights into the early evolution of symbiotic traits.</title>
        <authorList>
            <person name="Miyauchi S."/>
            <person name="Kiss E."/>
            <person name="Kuo A."/>
            <person name="Drula E."/>
            <person name="Kohler A."/>
            <person name="Sanchez-Garcia M."/>
            <person name="Morin E."/>
            <person name="Andreopoulos B."/>
            <person name="Barry K.W."/>
            <person name="Bonito G."/>
            <person name="Buee M."/>
            <person name="Carver A."/>
            <person name="Chen C."/>
            <person name="Cichocki N."/>
            <person name="Clum A."/>
            <person name="Culley D."/>
            <person name="Crous P.W."/>
            <person name="Fauchery L."/>
            <person name="Girlanda M."/>
            <person name="Hayes R.D."/>
            <person name="Keri Z."/>
            <person name="LaButti K."/>
            <person name="Lipzen A."/>
            <person name="Lombard V."/>
            <person name="Magnuson J."/>
            <person name="Maillard F."/>
            <person name="Murat C."/>
            <person name="Nolan M."/>
            <person name="Ohm R.A."/>
            <person name="Pangilinan J."/>
            <person name="Pereira M.F."/>
            <person name="Perotto S."/>
            <person name="Peter M."/>
            <person name="Pfister S."/>
            <person name="Riley R."/>
            <person name="Sitrit Y."/>
            <person name="Stielow J.B."/>
            <person name="Szollosi G."/>
            <person name="Zifcakova L."/>
            <person name="Stursova M."/>
            <person name="Spatafora J.W."/>
            <person name="Tedersoo L."/>
            <person name="Vaario L.M."/>
            <person name="Yamada A."/>
            <person name="Yan M."/>
            <person name="Wang P."/>
            <person name="Xu J."/>
            <person name="Bruns T."/>
            <person name="Baldrian P."/>
            <person name="Vilgalys R."/>
            <person name="Dunand C."/>
            <person name="Henrissat B."/>
            <person name="Grigoriev I.V."/>
            <person name="Hibbett D."/>
            <person name="Nagy L.G."/>
            <person name="Martin F.M."/>
        </authorList>
    </citation>
    <scope>NUCLEOTIDE SEQUENCE</scope>
    <source>
        <strain evidence="1">UP504</strain>
    </source>
</reference>
<name>A0A9P6ACM4_9AGAM</name>
<dbReference type="Proteomes" id="UP000886523">
    <property type="component" value="Unassembled WGS sequence"/>
</dbReference>
<accession>A0A9P6ACM4</accession>
<gene>
    <name evidence="1" type="ORF">BS47DRAFT_1356866</name>
</gene>
<keyword evidence="2" id="KW-1185">Reference proteome</keyword>